<dbReference type="CDD" id="cd06130">
    <property type="entry name" value="DNA_pol_III_epsilon_like"/>
    <property type="match status" value="1"/>
</dbReference>
<dbReference type="GO" id="GO:0004527">
    <property type="term" value="F:exonuclease activity"/>
    <property type="evidence" value="ECO:0007669"/>
    <property type="project" value="UniProtKB-KW"/>
</dbReference>
<dbReference type="PANTHER" id="PTHR30231:SF42">
    <property type="entry name" value="EXONUCLEASE"/>
    <property type="match status" value="1"/>
</dbReference>
<accession>A0ABZ2ZUZ1</accession>
<organism evidence="2 3">
    <name type="scientific">Arthrobacter citreus</name>
    <dbReference type="NCBI Taxonomy" id="1670"/>
    <lineage>
        <taxon>Bacteria</taxon>
        <taxon>Bacillati</taxon>
        <taxon>Actinomycetota</taxon>
        <taxon>Actinomycetes</taxon>
        <taxon>Micrococcales</taxon>
        <taxon>Micrococcaceae</taxon>
        <taxon>Arthrobacter</taxon>
    </lineage>
</organism>
<proteinExistence type="predicted"/>
<sequence length="530" mass="55415">MTLNFTAIDFETANGSRASACALGMVKVRSGRIVERGSWLLRPTDGGGFWPRNVEVHGITEAMVAGAPTWAQVHPEIAAFIDDDVLLAHNAIFDVGVFAKTSETAGIAVRSFTYGCSVKLAQKLLVLENHKLPTVHAALGFGAFQHHDGLADAEACANITIAIAEREGLADIDAVLKLCGGSSAAVPAGLVPAGAAVTGAAAAGPATPWARFAPRPTLDLSEPVAPVSVKMSGHMVSFTGDFSVERPVLQQLVLEHGGALNNHAPTRATTLLVVGDWNADMLRPGAVVSRSVQKAQDLRAKGQSVDIIGEAAFWQLLDADPAAASAAAAAALLQPTAYEPLSLAVTPPVLPKRRDVKGMAEILAQLGPADLAAATFKSDHYGVFRVAGTAFKSPVLGVRMLGHRSIENNGKPERDIQSLALLQDEDAAFVSTLTGQNPDREFLEVLLSGVEHGDLVTAVFDALGGPFVVQAVAVQAPVADMFMLGSMVLAHRGRPGAKLSSLQAVIPRTGHALPVPETITAWDFYESSGD</sequence>
<dbReference type="InterPro" id="IPR036420">
    <property type="entry name" value="BRCT_dom_sf"/>
</dbReference>
<dbReference type="InterPro" id="IPR001357">
    <property type="entry name" value="BRCT_dom"/>
</dbReference>
<reference evidence="2 3" key="1">
    <citation type="submission" date="2024-04" db="EMBL/GenBank/DDBJ databases">
        <title>Arthrobacter sp. from Plains bison fecal sample.</title>
        <authorList>
            <person name="Ruzzini A."/>
        </authorList>
    </citation>
    <scope>NUCLEOTIDE SEQUENCE [LARGE SCALE GENOMIC DNA]</scope>
    <source>
        <strain evidence="2 3">EINP1</strain>
    </source>
</reference>
<evidence type="ECO:0000313" key="2">
    <source>
        <dbReference type="EMBL" id="WZP15020.1"/>
    </source>
</evidence>
<dbReference type="Proteomes" id="UP001448858">
    <property type="component" value="Chromosome"/>
</dbReference>
<dbReference type="SMART" id="SM00479">
    <property type="entry name" value="EXOIII"/>
    <property type="match status" value="1"/>
</dbReference>
<dbReference type="Pfam" id="PF00929">
    <property type="entry name" value="RNase_T"/>
    <property type="match status" value="1"/>
</dbReference>
<keyword evidence="2" id="KW-0269">Exonuclease</keyword>
<dbReference type="SUPFAM" id="SSF53098">
    <property type="entry name" value="Ribonuclease H-like"/>
    <property type="match status" value="1"/>
</dbReference>
<keyword evidence="2" id="KW-0540">Nuclease</keyword>
<dbReference type="InterPro" id="IPR013520">
    <property type="entry name" value="Ribonucl_H"/>
</dbReference>
<dbReference type="SUPFAM" id="SSF52113">
    <property type="entry name" value="BRCT domain"/>
    <property type="match status" value="1"/>
</dbReference>
<gene>
    <name evidence="2" type="ORF">AAE021_12585</name>
</gene>
<feature type="domain" description="BRCT" evidence="1">
    <location>
        <begin position="226"/>
        <end position="317"/>
    </location>
</feature>
<keyword evidence="3" id="KW-1185">Reference proteome</keyword>
<dbReference type="InterPro" id="IPR012337">
    <property type="entry name" value="RNaseH-like_sf"/>
</dbReference>
<evidence type="ECO:0000313" key="3">
    <source>
        <dbReference type="Proteomes" id="UP001448858"/>
    </source>
</evidence>
<dbReference type="InterPro" id="IPR036397">
    <property type="entry name" value="RNaseH_sf"/>
</dbReference>
<dbReference type="Gene3D" id="3.30.420.10">
    <property type="entry name" value="Ribonuclease H-like superfamily/Ribonuclease H"/>
    <property type="match status" value="1"/>
</dbReference>
<dbReference type="PROSITE" id="PS50172">
    <property type="entry name" value="BRCT"/>
    <property type="match status" value="1"/>
</dbReference>
<protein>
    <submittedName>
        <fullName evidence="2">Exonuclease domain-containing protein</fullName>
    </submittedName>
</protein>
<dbReference type="PANTHER" id="PTHR30231">
    <property type="entry name" value="DNA POLYMERASE III SUBUNIT EPSILON"/>
    <property type="match status" value="1"/>
</dbReference>
<evidence type="ECO:0000259" key="1">
    <source>
        <dbReference type="PROSITE" id="PS50172"/>
    </source>
</evidence>
<dbReference type="Gene3D" id="3.40.50.10190">
    <property type="entry name" value="BRCT domain"/>
    <property type="match status" value="1"/>
</dbReference>
<dbReference type="EMBL" id="CP151657">
    <property type="protein sequence ID" value="WZP15020.1"/>
    <property type="molecule type" value="Genomic_DNA"/>
</dbReference>
<dbReference type="RefSeq" id="WP_342022683.1">
    <property type="nucleotide sequence ID" value="NZ_CP151657.1"/>
</dbReference>
<keyword evidence="2" id="KW-0378">Hydrolase</keyword>
<name>A0ABZ2ZUZ1_9MICC</name>